<organism evidence="6">
    <name type="scientific">mine drainage metagenome</name>
    <dbReference type="NCBI Taxonomy" id="410659"/>
    <lineage>
        <taxon>unclassified sequences</taxon>
        <taxon>metagenomes</taxon>
        <taxon>ecological metagenomes</taxon>
    </lineage>
</organism>
<dbReference type="AlphaFoldDB" id="E6PHD9"/>
<evidence type="ECO:0000256" key="3">
    <source>
        <dbReference type="ARBA" id="ARBA00022989"/>
    </source>
</evidence>
<sequence>MDASAPSSLDAFFFKNRGALLALPALALVLFGVPTLRAALVGIPIAILGELLRMWAVGYSGVTTRGDHVEAPKLVTAGPYAYVRNPLYVGNFITALGFALAFTGENSLALRLVLVLGSLVWMLVVYGIIVPHEERFLRATFGDAFARYCERVPRIVPRLVPAPEAAGTWDGSVIARAETRTFVTFVVMLAILVGKGLLHH</sequence>
<gene>
    <name evidence="6" type="ORF">CARN1_1044</name>
</gene>
<dbReference type="GO" id="GO:0012505">
    <property type="term" value="C:endomembrane system"/>
    <property type="evidence" value="ECO:0007669"/>
    <property type="project" value="UniProtKB-SubCell"/>
</dbReference>
<feature type="transmembrane region" description="Helical" evidence="5">
    <location>
        <begin position="85"/>
        <end position="102"/>
    </location>
</feature>
<feature type="transmembrane region" description="Helical" evidence="5">
    <location>
        <begin position="109"/>
        <end position="129"/>
    </location>
</feature>
<keyword evidence="4 5" id="KW-0472">Membrane</keyword>
<dbReference type="InterPro" id="IPR007318">
    <property type="entry name" value="Phopholipid_MeTrfase"/>
</dbReference>
<name>E6PHD9_9ZZZZ</name>
<evidence type="ECO:0008006" key="7">
    <source>
        <dbReference type="Google" id="ProtNLM"/>
    </source>
</evidence>
<accession>E6PHD9</accession>
<dbReference type="PANTHER" id="PTHR12714:SF9">
    <property type="entry name" value="PROTEIN-S-ISOPRENYLCYSTEINE O-METHYLTRANSFERASE"/>
    <property type="match status" value="1"/>
</dbReference>
<dbReference type="GO" id="GO:0016740">
    <property type="term" value="F:transferase activity"/>
    <property type="evidence" value="ECO:0007669"/>
    <property type="project" value="UniProtKB-ARBA"/>
</dbReference>
<reference evidence="6" key="1">
    <citation type="submission" date="2009-10" db="EMBL/GenBank/DDBJ databases">
        <title>Diversity of trophic interactions inside an arsenic-rich microbial ecosystem.</title>
        <authorList>
            <person name="Bertin P.N."/>
            <person name="Heinrich-Salmeron A."/>
            <person name="Pelletier E."/>
            <person name="Goulhen-Chollet F."/>
            <person name="Arsene-Ploetze F."/>
            <person name="Gallien S."/>
            <person name="Calteau A."/>
            <person name="Vallenet D."/>
            <person name="Casiot C."/>
            <person name="Chane-Woon-Ming B."/>
            <person name="Giloteaux L."/>
            <person name="Barakat M."/>
            <person name="Bonnefoy V."/>
            <person name="Bruneel O."/>
            <person name="Chandler M."/>
            <person name="Cleiss J."/>
            <person name="Duran R."/>
            <person name="Elbaz-Poulichet F."/>
            <person name="Fonknechten N."/>
            <person name="Lauga B."/>
            <person name="Mornico D."/>
            <person name="Ortet P."/>
            <person name="Schaeffer C."/>
            <person name="Siguier P."/>
            <person name="Alexander Thil Smith A."/>
            <person name="Van Dorsselaer A."/>
            <person name="Weissenbach J."/>
            <person name="Medigue C."/>
            <person name="Le Paslier D."/>
        </authorList>
    </citation>
    <scope>NUCLEOTIDE SEQUENCE</scope>
</reference>
<keyword evidence="3 5" id="KW-1133">Transmembrane helix</keyword>
<comment type="subcellular location">
    <subcellularLocation>
        <location evidence="1">Endomembrane system</location>
        <topology evidence="1">Multi-pass membrane protein</topology>
    </subcellularLocation>
</comment>
<feature type="transmembrane region" description="Helical" evidence="5">
    <location>
        <begin position="181"/>
        <end position="198"/>
    </location>
</feature>
<evidence type="ECO:0000256" key="4">
    <source>
        <dbReference type="ARBA" id="ARBA00023136"/>
    </source>
</evidence>
<dbReference type="PANTHER" id="PTHR12714">
    <property type="entry name" value="PROTEIN-S ISOPRENYLCYSTEINE O-METHYLTRANSFERASE"/>
    <property type="match status" value="1"/>
</dbReference>
<dbReference type="EMBL" id="CABL01000017">
    <property type="protein sequence ID" value="CBH75877.1"/>
    <property type="molecule type" value="Genomic_DNA"/>
</dbReference>
<dbReference type="Pfam" id="PF04191">
    <property type="entry name" value="PEMT"/>
    <property type="match status" value="1"/>
</dbReference>
<proteinExistence type="predicted"/>
<keyword evidence="2 5" id="KW-0812">Transmembrane</keyword>
<evidence type="ECO:0000313" key="6">
    <source>
        <dbReference type="EMBL" id="CBH75877.1"/>
    </source>
</evidence>
<dbReference type="Gene3D" id="1.20.120.1630">
    <property type="match status" value="1"/>
</dbReference>
<evidence type="ECO:0000256" key="5">
    <source>
        <dbReference type="SAM" id="Phobius"/>
    </source>
</evidence>
<protein>
    <recommendedName>
        <fullName evidence="7">Isoprenylcysteine carboxyl methyltransferase (ICMT) family protein</fullName>
    </recommendedName>
</protein>
<evidence type="ECO:0000256" key="2">
    <source>
        <dbReference type="ARBA" id="ARBA00022692"/>
    </source>
</evidence>
<comment type="caution">
    <text evidence="6">The sequence shown here is derived from an EMBL/GenBank/DDBJ whole genome shotgun (WGS) entry which is preliminary data.</text>
</comment>
<evidence type="ECO:0000256" key="1">
    <source>
        <dbReference type="ARBA" id="ARBA00004127"/>
    </source>
</evidence>